<dbReference type="AlphaFoldDB" id="A0AAE3VUE1"/>
<evidence type="ECO:0000313" key="3">
    <source>
        <dbReference type="EMBL" id="MDQ0364163.1"/>
    </source>
</evidence>
<gene>
    <name evidence="3" type="ORF">J2S42_000832</name>
</gene>
<reference evidence="3 4" key="1">
    <citation type="submission" date="2023-07" db="EMBL/GenBank/DDBJ databases">
        <title>Sequencing the genomes of 1000 actinobacteria strains.</title>
        <authorList>
            <person name="Klenk H.-P."/>
        </authorList>
    </citation>
    <scope>NUCLEOTIDE SEQUENCE [LARGE SCALE GENOMIC DNA]</scope>
    <source>
        <strain evidence="3 4">DSM 44709</strain>
    </source>
</reference>
<sequence length="351" mass="38110">MNPFEAPRPFPGAPVLPWPERTPPPPLPPGTAGIAVRVRRARFDSPNFRRSRAIGLDDRPLWHGLDRAVVVTAPGEHLVEVRDETGAESVRRVRATAGEITEWHMWSPASYGRVPGMLVPAGSPRRRPGPGIWPILLAPALLAAGPLLLAPESRAGRIAMLIYMLLVMPLTILAYSRVKGVIDRRYRVAMSTEARAEPSDVMFLAHGDVPPGLAGAAHGVLLLTGDTTLEYTRDGREIAVRPVTDPHAWIRWPALRIDGADRPFAWHNWAYRLPPGPHELLVTPRPPAGAGDQARITTTPVRVRVDIRPGETTHLRLTVHATVTVVSAAPSPGAATSLTSFTATVEPAPQR</sequence>
<feature type="transmembrane region" description="Helical" evidence="2">
    <location>
        <begin position="155"/>
        <end position="175"/>
    </location>
</feature>
<evidence type="ECO:0000313" key="4">
    <source>
        <dbReference type="Proteomes" id="UP001240236"/>
    </source>
</evidence>
<feature type="region of interest" description="Disordered" evidence="1">
    <location>
        <begin position="1"/>
        <end position="32"/>
    </location>
</feature>
<protein>
    <submittedName>
        <fullName evidence="3">Uncharacterized protein</fullName>
    </submittedName>
</protein>
<keyword evidence="4" id="KW-1185">Reference proteome</keyword>
<evidence type="ECO:0000256" key="1">
    <source>
        <dbReference type="SAM" id="MobiDB-lite"/>
    </source>
</evidence>
<comment type="caution">
    <text evidence="3">The sequence shown here is derived from an EMBL/GenBank/DDBJ whole genome shotgun (WGS) entry which is preliminary data.</text>
</comment>
<keyword evidence="2" id="KW-0812">Transmembrane</keyword>
<organism evidence="3 4">
    <name type="scientific">Catenuloplanes indicus</name>
    <dbReference type="NCBI Taxonomy" id="137267"/>
    <lineage>
        <taxon>Bacteria</taxon>
        <taxon>Bacillati</taxon>
        <taxon>Actinomycetota</taxon>
        <taxon>Actinomycetes</taxon>
        <taxon>Micromonosporales</taxon>
        <taxon>Micromonosporaceae</taxon>
        <taxon>Catenuloplanes</taxon>
    </lineage>
</organism>
<feature type="transmembrane region" description="Helical" evidence="2">
    <location>
        <begin position="131"/>
        <end position="149"/>
    </location>
</feature>
<feature type="compositionally biased region" description="Pro residues" evidence="1">
    <location>
        <begin position="1"/>
        <end position="29"/>
    </location>
</feature>
<keyword evidence="2" id="KW-1133">Transmembrane helix</keyword>
<keyword evidence="2" id="KW-0472">Membrane</keyword>
<dbReference type="EMBL" id="JAUSUZ010000001">
    <property type="protein sequence ID" value="MDQ0364163.1"/>
    <property type="molecule type" value="Genomic_DNA"/>
</dbReference>
<name>A0AAE3VUE1_9ACTN</name>
<dbReference type="RefSeq" id="WP_307235349.1">
    <property type="nucleotide sequence ID" value="NZ_JAUSUZ010000001.1"/>
</dbReference>
<proteinExistence type="predicted"/>
<evidence type="ECO:0000256" key="2">
    <source>
        <dbReference type="SAM" id="Phobius"/>
    </source>
</evidence>
<dbReference type="Proteomes" id="UP001240236">
    <property type="component" value="Unassembled WGS sequence"/>
</dbReference>
<accession>A0AAE3VUE1</accession>